<feature type="transmembrane region" description="Helical" evidence="1">
    <location>
        <begin position="166"/>
        <end position="192"/>
    </location>
</feature>
<dbReference type="EMBL" id="UINC01204190">
    <property type="protein sequence ID" value="SVE24807.1"/>
    <property type="molecule type" value="Genomic_DNA"/>
</dbReference>
<accession>A0A383BXA7</accession>
<keyword evidence="1" id="KW-0472">Membrane</keyword>
<keyword evidence="1" id="KW-0812">Transmembrane</keyword>
<reference evidence="2" key="1">
    <citation type="submission" date="2018-05" db="EMBL/GenBank/DDBJ databases">
        <authorList>
            <person name="Lanie J.A."/>
            <person name="Ng W.-L."/>
            <person name="Kazmierczak K.M."/>
            <person name="Andrzejewski T.M."/>
            <person name="Davidsen T.M."/>
            <person name="Wayne K.J."/>
            <person name="Tettelin H."/>
            <person name="Glass J.I."/>
            <person name="Rusch D."/>
            <person name="Podicherti R."/>
            <person name="Tsui H.-C.T."/>
            <person name="Winkler M.E."/>
        </authorList>
    </citation>
    <scope>NUCLEOTIDE SEQUENCE</scope>
</reference>
<feature type="transmembrane region" description="Helical" evidence="1">
    <location>
        <begin position="76"/>
        <end position="97"/>
    </location>
</feature>
<organism evidence="2">
    <name type="scientific">marine metagenome</name>
    <dbReference type="NCBI Taxonomy" id="408172"/>
    <lineage>
        <taxon>unclassified sequences</taxon>
        <taxon>metagenomes</taxon>
        <taxon>ecological metagenomes</taxon>
    </lineage>
</organism>
<feature type="non-terminal residue" evidence="2">
    <location>
        <position position="225"/>
    </location>
</feature>
<protein>
    <submittedName>
        <fullName evidence="2">Uncharacterized protein</fullName>
    </submittedName>
</protein>
<sequence>MGPTKLYYDVRDIFRAPRLGLSGKKIWIFMTGNLAGFILYWAFCYLSLALAGIPFSTALANYGLYPCLHGTESADWYAWVVYFIGVEAWILAIYLACTAVSRVTLKQLKGNDFFSAGDAWNYVHKHWHPIVFAPIAIGLIIAFFLFFAGIFALFGKISYVGEFLFAIPYLFYFFGSVFTVYTFFVLIVSLLYTPAIVGTYEEDTMGTVFQSYSIAWSQPWRVIAY</sequence>
<dbReference type="AlphaFoldDB" id="A0A383BXA7"/>
<feature type="transmembrane region" description="Helical" evidence="1">
    <location>
        <begin position="34"/>
        <end position="56"/>
    </location>
</feature>
<feature type="transmembrane region" description="Helical" evidence="1">
    <location>
        <begin position="130"/>
        <end position="154"/>
    </location>
</feature>
<evidence type="ECO:0000313" key="2">
    <source>
        <dbReference type="EMBL" id="SVE24807.1"/>
    </source>
</evidence>
<proteinExistence type="predicted"/>
<evidence type="ECO:0000256" key="1">
    <source>
        <dbReference type="SAM" id="Phobius"/>
    </source>
</evidence>
<keyword evidence="1" id="KW-1133">Transmembrane helix</keyword>
<gene>
    <name evidence="2" type="ORF">METZ01_LOCUS477661</name>
</gene>
<name>A0A383BXA7_9ZZZZ</name>